<sequence>MIILQLMWQRPTLTEWKLFTPAHGSWLNIAKIEFSVFTMQELDRPFSSKEGIIKVVEKWKNKQNEETKEDKLAIHKS</sequence>
<reference evidence="1 2" key="1">
    <citation type="submission" date="2023-05" db="EMBL/GenBank/DDBJ databases">
        <authorList>
            <person name="Zhang X."/>
        </authorList>
    </citation>
    <scope>NUCLEOTIDE SEQUENCE [LARGE SCALE GENOMIC DNA]</scope>
    <source>
        <strain evidence="1 2">DM2B3-1</strain>
    </source>
</reference>
<protein>
    <recommendedName>
        <fullName evidence="3">Tc1-like transposase DDE domain-containing protein</fullName>
    </recommendedName>
</protein>
<name>A0ABT7CHC1_9BACT</name>
<proteinExistence type="predicted"/>
<dbReference type="Proteomes" id="UP001228581">
    <property type="component" value="Unassembled WGS sequence"/>
</dbReference>
<evidence type="ECO:0008006" key="3">
    <source>
        <dbReference type="Google" id="ProtNLM"/>
    </source>
</evidence>
<comment type="caution">
    <text evidence="1">The sequence shown here is derived from an EMBL/GenBank/DDBJ whole genome shotgun (WGS) entry which is preliminary data.</text>
</comment>
<dbReference type="RefSeq" id="WP_313994866.1">
    <property type="nucleotide sequence ID" value="NZ_JASJOT010000004.1"/>
</dbReference>
<evidence type="ECO:0000313" key="2">
    <source>
        <dbReference type="Proteomes" id="UP001228581"/>
    </source>
</evidence>
<keyword evidence="2" id="KW-1185">Reference proteome</keyword>
<accession>A0ABT7CHC1</accession>
<evidence type="ECO:0000313" key="1">
    <source>
        <dbReference type="EMBL" id="MDJ1493088.1"/>
    </source>
</evidence>
<gene>
    <name evidence="1" type="ORF">QNI19_09100</name>
</gene>
<dbReference type="EMBL" id="JASJOT010000004">
    <property type="protein sequence ID" value="MDJ1493088.1"/>
    <property type="molecule type" value="Genomic_DNA"/>
</dbReference>
<organism evidence="1 2">
    <name type="scientific">Xanthocytophaga flava</name>
    <dbReference type="NCBI Taxonomy" id="3048013"/>
    <lineage>
        <taxon>Bacteria</taxon>
        <taxon>Pseudomonadati</taxon>
        <taxon>Bacteroidota</taxon>
        <taxon>Cytophagia</taxon>
        <taxon>Cytophagales</taxon>
        <taxon>Rhodocytophagaceae</taxon>
        <taxon>Xanthocytophaga</taxon>
    </lineage>
</organism>